<evidence type="ECO:0000313" key="3">
    <source>
        <dbReference type="Proteomes" id="UP000601055"/>
    </source>
</evidence>
<dbReference type="EMBL" id="WNXD01000001">
    <property type="protein sequence ID" value="MBB2144615.1"/>
    <property type="molecule type" value="Genomic_DNA"/>
</dbReference>
<proteinExistence type="predicted"/>
<sequence>MKTKNLIVCAMIAFMAVAFSSTNAFAQKKTVVEVKSTAAVKTRGANPKIKMDAPTSDAKPVAKARGAACSVKFDNYTGLYIKVYVDGYYKGTLDAWGAGTVTVGSGYTTIYCVSVGGTREWNASGNCEGGYTYTLK</sequence>
<evidence type="ECO:0000313" key="2">
    <source>
        <dbReference type="EMBL" id="MBB2144615.1"/>
    </source>
</evidence>
<feature type="chain" id="PRO_5038070430" evidence="1">
    <location>
        <begin position="27"/>
        <end position="136"/>
    </location>
</feature>
<dbReference type="RefSeq" id="WP_182921300.1">
    <property type="nucleotide sequence ID" value="NZ_WNXD01000001.1"/>
</dbReference>
<comment type="caution">
    <text evidence="2">The sequence shown here is derived from an EMBL/GenBank/DDBJ whole genome shotgun (WGS) entry which is preliminary data.</text>
</comment>
<dbReference type="Proteomes" id="UP000601055">
    <property type="component" value="Unassembled WGS sequence"/>
</dbReference>
<keyword evidence="1" id="KW-0732">Signal</keyword>
<keyword evidence="3" id="KW-1185">Reference proteome</keyword>
<feature type="signal peptide" evidence="1">
    <location>
        <begin position="1"/>
        <end position="26"/>
    </location>
</feature>
<organism evidence="2 3">
    <name type="scientific">Pedobacter planticolens</name>
    <dbReference type="NCBI Taxonomy" id="2679964"/>
    <lineage>
        <taxon>Bacteria</taxon>
        <taxon>Pseudomonadati</taxon>
        <taxon>Bacteroidota</taxon>
        <taxon>Sphingobacteriia</taxon>
        <taxon>Sphingobacteriales</taxon>
        <taxon>Sphingobacteriaceae</taxon>
        <taxon>Pedobacter</taxon>
    </lineage>
</organism>
<evidence type="ECO:0000256" key="1">
    <source>
        <dbReference type="SAM" id="SignalP"/>
    </source>
</evidence>
<gene>
    <name evidence="2" type="ORF">GM921_03905</name>
</gene>
<name>A0A923ITD5_9SPHI</name>
<dbReference type="AlphaFoldDB" id="A0A923ITD5"/>
<reference evidence="2" key="1">
    <citation type="submission" date="2019-11" db="EMBL/GenBank/DDBJ databases">
        <title>Description of Pedobacter sp. LMG 31464T.</title>
        <authorList>
            <person name="Carlier A."/>
            <person name="Qi S."/>
            <person name="Vandamme P."/>
        </authorList>
    </citation>
    <scope>NUCLEOTIDE SEQUENCE</scope>
    <source>
        <strain evidence="2">LMG 31464</strain>
    </source>
</reference>
<accession>A0A923ITD5</accession>
<protein>
    <submittedName>
        <fullName evidence="2">Uncharacterized protein</fullName>
    </submittedName>
</protein>